<evidence type="ECO:0000313" key="6">
    <source>
        <dbReference type="Proteomes" id="UP000228921"/>
    </source>
</evidence>
<sequence>MKTAAPKCPRCNYENVPQAVFCFRCNRRLDDTPVVNGLDGTGSLVEGALRFIRRRDHSLFEPGRIERLRKARSKVLPENLNGEPLTCLNCGTHNLPTALHCVQCGAPLLIADEDFGTQLRLSGRTSVGKVRSNNEDSLALWSLDGVALALVADGMGGAAAGEEASRLVVESVQASFTVRERGSDQLALLSEDELAERLRTAVQQANRIVVERARRDASRRGMGTTATLVLVRNNRALVAHVGDSRLYLVDAHDRTISQITQDHSFVQALVASGHLTAEQARYHPMGHVLYRALGQSADLEIDLYRQTLRSGDRLVLCSDGLTRHLEDHEIAEIVLRTDNPTEATLDLIELTNERGGEDNISVIVLQLEGVGQA</sequence>
<dbReference type="Pfam" id="PF13672">
    <property type="entry name" value="PP2C_2"/>
    <property type="match status" value="1"/>
</dbReference>
<dbReference type="CDD" id="cd00143">
    <property type="entry name" value="PP2Cc"/>
    <property type="match status" value="1"/>
</dbReference>
<dbReference type="SUPFAM" id="SSF81606">
    <property type="entry name" value="PP2C-like"/>
    <property type="match status" value="1"/>
</dbReference>
<evidence type="ECO:0000256" key="3">
    <source>
        <dbReference type="ARBA" id="ARBA00022833"/>
    </source>
</evidence>
<evidence type="ECO:0000313" key="5">
    <source>
        <dbReference type="EMBL" id="PJF32107.1"/>
    </source>
</evidence>
<dbReference type="GO" id="GO:0008270">
    <property type="term" value="F:zinc ion binding"/>
    <property type="evidence" value="ECO:0007669"/>
    <property type="project" value="UniProtKB-KW"/>
</dbReference>
<dbReference type="Pfam" id="PF12773">
    <property type="entry name" value="DZR"/>
    <property type="match status" value="1"/>
</dbReference>
<evidence type="ECO:0000256" key="2">
    <source>
        <dbReference type="ARBA" id="ARBA00022771"/>
    </source>
</evidence>
<feature type="domain" description="PPM-type phosphatase" evidence="4">
    <location>
        <begin position="121"/>
        <end position="367"/>
    </location>
</feature>
<dbReference type="Gene3D" id="3.60.40.10">
    <property type="entry name" value="PPM-type phosphatase domain"/>
    <property type="match status" value="1"/>
</dbReference>
<keyword evidence="2" id="KW-0863">Zinc-finger</keyword>
<dbReference type="PANTHER" id="PTHR47992">
    <property type="entry name" value="PROTEIN PHOSPHATASE"/>
    <property type="match status" value="1"/>
</dbReference>
<accession>A0A2M8P3H4</accession>
<name>A0A2M8P3H4_9CHLR</name>
<dbReference type="SMART" id="SM00332">
    <property type="entry name" value="PP2Cc"/>
    <property type="match status" value="1"/>
</dbReference>
<dbReference type="AlphaFoldDB" id="A0A2M8P3H4"/>
<keyword evidence="1" id="KW-0479">Metal-binding</keyword>
<dbReference type="EMBL" id="PGTK01000001">
    <property type="protein sequence ID" value="PJF32107.1"/>
    <property type="molecule type" value="Genomic_DNA"/>
</dbReference>
<organism evidence="5 6">
    <name type="scientific">Candidatus Thermofonsia Clade 1 bacterium</name>
    <dbReference type="NCBI Taxonomy" id="2364210"/>
    <lineage>
        <taxon>Bacteria</taxon>
        <taxon>Bacillati</taxon>
        <taxon>Chloroflexota</taxon>
        <taxon>Candidatus Thermofontia</taxon>
        <taxon>Candidatus Thermofonsia Clade 1</taxon>
    </lineage>
</organism>
<protein>
    <submittedName>
        <fullName evidence="5">Protein phosphatase</fullName>
    </submittedName>
</protein>
<gene>
    <name evidence="5" type="ORF">CUN51_00315</name>
</gene>
<reference evidence="5 6" key="1">
    <citation type="submission" date="2017-11" db="EMBL/GenBank/DDBJ databases">
        <title>Evolution of Phototrophy in the Chloroflexi Phylum Driven by Horizontal Gene Transfer.</title>
        <authorList>
            <person name="Ward L.M."/>
            <person name="Hemp J."/>
            <person name="Shih P.M."/>
            <person name="Mcglynn S.E."/>
            <person name="Fischer W."/>
        </authorList>
    </citation>
    <scope>NUCLEOTIDE SEQUENCE [LARGE SCALE GENOMIC DNA]</scope>
    <source>
        <strain evidence="5">CP2_2F</strain>
    </source>
</reference>
<dbReference type="SMART" id="SM00547">
    <property type="entry name" value="ZnF_RBZ"/>
    <property type="match status" value="2"/>
</dbReference>
<evidence type="ECO:0000259" key="4">
    <source>
        <dbReference type="PROSITE" id="PS51746"/>
    </source>
</evidence>
<dbReference type="InterPro" id="IPR001932">
    <property type="entry name" value="PPM-type_phosphatase-like_dom"/>
</dbReference>
<dbReference type="InterPro" id="IPR001876">
    <property type="entry name" value="Znf_RanBP2"/>
</dbReference>
<dbReference type="InterPro" id="IPR025874">
    <property type="entry name" value="DZR"/>
</dbReference>
<dbReference type="SMART" id="SM00331">
    <property type="entry name" value="PP2C_SIG"/>
    <property type="match status" value="1"/>
</dbReference>
<evidence type="ECO:0000256" key="1">
    <source>
        <dbReference type="ARBA" id="ARBA00022723"/>
    </source>
</evidence>
<dbReference type="NCBIfam" id="NF033484">
    <property type="entry name" value="Stp1_PP2C_phos"/>
    <property type="match status" value="1"/>
</dbReference>
<dbReference type="InterPro" id="IPR015655">
    <property type="entry name" value="PP2C"/>
</dbReference>
<dbReference type="InterPro" id="IPR036457">
    <property type="entry name" value="PPM-type-like_dom_sf"/>
</dbReference>
<dbReference type="GO" id="GO:0004722">
    <property type="term" value="F:protein serine/threonine phosphatase activity"/>
    <property type="evidence" value="ECO:0007669"/>
    <property type="project" value="InterPro"/>
</dbReference>
<comment type="caution">
    <text evidence="5">The sequence shown here is derived from an EMBL/GenBank/DDBJ whole genome shotgun (WGS) entry which is preliminary data.</text>
</comment>
<dbReference type="PROSITE" id="PS51746">
    <property type="entry name" value="PPM_2"/>
    <property type="match status" value="1"/>
</dbReference>
<keyword evidence="3" id="KW-0862">Zinc</keyword>
<proteinExistence type="predicted"/>
<dbReference type="Proteomes" id="UP000228921">
    <property type="component" value="Unassembled WGS sequence"/>
</dbReference>